<dbReference type="Proteomes" id="UP000015347">
    <property type="component" value="Unassembled WGS sequence"/>
</dbReference>
<sequence length="574" mass="61867">MTEYEDRKGEGFGPMLDDELQAASEAVRRFGPASIDVLLDRIAEAEEEGARASPDAVASLMKTCRSRRGFAQMRELAEIFAALDDPRIWLFQCQARIDMGDLRLAVHRLHRLLHLVGRDRKLTSEVLGLLGRAQKQEFVLRSAAGDAEAAEVALRAAMHHYAEGYAHDPAWHGANLAALAWRAEREGFALDDSAAAIGARLVADMEALADPSAWDVAARAQGHMAQGDWRQGRLDYTDYFYRLEEAEGQPAAFHIYGDLRQLSEIWLGDGPGGEGPAKILDTLRKAMATTALPGCDDSDVSDFLSAMQTPGVDQAEAFEELQAIVARGELIPVQEMCAIVENRDAVARIADVSGAPRGTGFLLDGAPFGTPGGQPVFVTNNHVLASEPTMSAQRAPEDLRVHFLSWDAAPNAGFTIDRVLAESPVRHADGTPGHDITIALLKDLPPSAHAARLKVPAEHFLRPTAGGGPLGRVHPVGHPMGGELSLSLAGNELVDHELYKGDRGVRRLHYKANTQEGSSGSPVFGTGGHVVGVHRAATRHPITGSPLPPDPHYHVNEGIGIRCIIAWFQSRPAA</sequence>
<keyword evidence="8" id="KW-1185">Reference proteome</keyword>
<evidence type="ECO:0000313" key="8">
    <source>
        <dbReference type="Proteomes" id="UP000015347"/>
    </source>
</evidence>
<name>S9QUU9_9RHOB</name>
<keyword evidence="4 6" id="KW-0378">Hydrolase</keyword>
<keyword evidence="3" id="KW-0732">Signal</keyword>
<comment type="caution">
    <text evidence="7">The sequence shown here is derived from an EMBL/GenBank/DDBJ whole genome shotgun (WGS) entry which is preliminary data.</text>
</comment>
<dbReference type="AlphaFoldDB" id="S9QUU9"/>
<reference evidence="8" key="1">
    <citation type="journal article" date="2014" name="Stand. Genomic Sci.">
        <title>Genome sequence of the exopolysaccharide-producing Salipiger mucosus type strain (DSM 16094(T)), a moderately halophilic member of the Roseobacter clade.</title>
        <authorList>
            <person name="Riedel T."/>
            <person name="Spring S."/>
            <person name="Fiebig A."/>
            <person name="Petersen J."/>
            <person name="Kyrpides N.C."/>
            <person name="Goker M."/>
            <person name="Klenk H.P."/>
        </authorList>
    </citation>
    <scope>NUCLEOTIDE SEQUENCE [LARGE SCALE GENOMIC DNA]</scope>
    <source>
        <strain evidence="8">DSM 16094</strain>
    </source>
</reference>
<comment type="similarity">
    <text evidence="1 6">Belongs to the peptidase S1B family.</text>
</comment>
<dbReference type="GO" id="GO:0008236">
    <property type="term" value="F:serine-type peptidase activity"/>
    <property type="evidence" value="ECO:0007669"/>
    <property type="project" value="UniProtKB-KW"/>
</dbReference>
<evidence type="ECO:0000313" key="7">
    <source>
        <dbReference type="EMBL" id="EPX85131.1"/>
    </source>
</evidence>
<dbReference type="InterPro" id="IPR046880">
    <property type="entry name" value="TPR-S"/>
</dbReference>
<keyword evidence="5 6" id="KW-0720">Serine protease</keyword>
<dbReference type="InterPro" id="IPR009003">
    <property type="entry name" value="Peptidase_S1_PA"/>
</dbReference>
<dbReference type="OrthoDB" id="9811262at2"/>
<evidence type="ECO:0000256" key="2">
    <source>
        <dbReference type="ARBA" id="ARBA00022670"/>
    </source>
</evidence>
<evidence type="ECO:0000256" key="1">
    <source>
        <dbReference type="ARBA" id="ARBA00008764"/>
    </source>
</evidence>
<protein>
    <recommendedName>
        <fullName evidence="6">Serine protease</fullName>
        <ecNumber evidence="6">3.4.21.-</ecNumber>
    </recommendedName>
</protein>
<gene>
    <name evidence="7" type="ORF">Salmuc_01087</name>
</gene>
<dbReference type="GO" id="GO:0006508">
    <property type="term" value="P:proteolysis"/>
    <property type="evidence" value="ECO:0007669"/>
    <property type="project" value="UniProtKB-KW"/>
</dbReference>
<dbReference type="Gene3D" id="2.40.10.10">
    <property type="entry name" value="Trypsin-like serine proteases"/>
    <property type="match status" value="1"/>
</dbReference>
<accession>S9QUU9</accession>
<dbReference type="eggNOG" id="COG3591">
    <property type="taxonomic scope" value="Bacteria"/>
</dbReference>
<dbReference type="Pfam" id="PF20308">
    <property type="entry name" value="TPR-S"/>
    <property type="match status" value="1"/>
</dbReference>
<organism evidence="7 8">
    <name type="scientific">Salipiger mucosus DSM 16094</name>
    <dbReference type="NCBI Taxonomy" id="1123237"/>
    <lineage>
        <taxon>Bacteria</taxon>
        <taxon>Pseudomonadati</taxon>
        <taxon>Pseudomonadota</taxon>
        <taxon>Alphaproteobacteria</taxon>
        <taxon>Rhodobacterales</taxon>
        <taxon>Roseobacteraceae</taxon>
        <taxon>Salipiger</taxon>
    </lineage>
</organism>
<proteinExistence type="inferred from homology"/>
<dbReference type="STRING" id="1123237.Salmuc_01087"/>
<dbReference type="PRINTS" id="PR00839">
    <property type="entry name" value="V8PROTEASE"/>
</dbReference>
<dbReference type="HOGENOM" id="CLU_482973_0_0_5"/>
<dbReference type="EC" id="3.4.21.-" evidence="6"/>
<dbReference type="InterPro" id="IPR043504">
    <property type="entry name" value="Peptidase_S1_PA_chymotrypsin"/>
</dbReference>
<dbReference type="SUPFAM" id="SSF50494">
    <property type="entry name" value="Trypsin-like serine proteases"/>
    <property type="match status" value="1"/>
</dbReference>
<dbReference type="RefSeq" id="WP_020040877.1">
    <property type="nucleotide sequence ID" value="NZ_KE557273.1"/>
</dbReference>
<evidence type="ECO:0000256" key="3">
    <source>
        <dbReference type="ARBA" id="ARBA00022729"/>
    </source>
</evidence>
<evidence type="ECO:0000256" key="5">
    <source>
        <dbReference type="ARBA" id="ARBA00022825"/>
    </source>
</evidence>
<dbReference type="InterPro" id="IPR008256">
    <property type="entry name" value="Peptidase_S1B"/>
</dbReference>
<evidence type="ECO:0000256" key="4">
    <source>
        <dbReference type="ARBA" id="ARBA00022801"/>
    </source>
</evidence>
<keyword evidence="2 6" id="KW-0645">Protease</keyword>
<dbReference type="Pfam" id="PF13365">
    <property type="entry name" value="Trypsin_2"/>
    <property type="match status" value="1"/>
</dbReference>
<evidence type="ECO:0000256" key="6">
    <source>
        <dbReference type="RuleBase" id="RU004296"/>
    </source>
</evidence>
<dbReference type="EMBL" id="APVH01000010">
    <property type="protein sequence ID" value="EPX85131.1"/>
    <property type="molecule type" value="Genomic_DNA"/>
</dbReference>